<dbReference type="EMBL" id="NBNE01021882">
    <property type="protein sequence ID" value="OWY90792.1"/>
    <property type="molecule type" value="Genomic_DNA"/>
</dbReference>
<keyword evidence="2" id="KW-1185">Reference proteome</keyword>
<comment type="caution">
    <text evidence="1">The sequence shown here is derived from an EMBL/GenBank/DDBJ whole genome shotgun (WGS) entry which is preliminary data.</text>
</comment>
<gene>
    <name evidence="1" type="ORF">PHMEG_00040918</name>
</gene>
<accession>A0A225UCN2</accession>
<evidence type="ECO:0000313" key="1">
    <source>
        <dbReference type="EMBL" id="OWY90792.1"/>
    </source>
</evidence>
<dbReference type="AlphaFoldDB" id="A0A225UCN2"/>
<name>A0A225UCN2_9STRA</name>
<reference evidence="2" key="1">
    <citation type="submission" date="2017-03" db="EMBL/GenBank/DDBJ databases">
        <title>Phytopthora megakarya and P. palmivora, two closely related causual agents of cacao black pod achieved similar genome size and gene model numbers by different mechanisms.</title>
        <authorList>
            <person name="Ali S."/>
            <person name="Shao J."/>
            <person name="Larry D.J."/>
            <person name="Kronmiller B."/>
            <person name="Shen D."/>
            <person name="Strem M.D."/>
            <person name="Melnick R.L."/>
            <person name="Guiltinan M.J."/>
            <person name="Tyler B.M."/>
            <person name="Meinhardt L.W."/>
            <person name="Bailey B.A."/>
        </authorList>
    </citation>
    <scope>NUCLEOTIDE SEQUENCE [LARGE SCALE GENOMIC DNA]</scope>
    <source>
        <strain evidence="2">zdho120</strain>
    </source>
</reference>
<organism evidence="1 2">
    <name type="scientific">Phytophthora megakarya</name>
    <dbReference type="NCBI Taxonomy" id="4795"/>
    <lineage>
        <taxon>Eukaryota</taxon>
        <taxon>Sar</taxon>
        <taxon>Stramenopiles</taxon>
        <taxon>Oomycota</taxon>
        <taxon>Peronosporomycetes</taxon>
        <taxon>Peronosporales</taxon>
        <taxon>Peronosporaceae</taxon>
        <taxon>Phytophthora</taxon>
    </lineage>
</organism>
<evidence type="ECO:0000313" key="2">
    <source>
        <dbReference type="Proteomes" id="UP000198211"/>
    </source>
</evidence>
<protein>
    <submittedName>
        <fullName evidence="1">Uncharacterized protein</fullName>
    </submittedName>
</protein>
<sequence length="238" mass="27930">MMASYASWLLYDDYMLEDEDGNLVFVHCNICSGEWRMINENVGCTAKTTKRTYDARCRWMKVSMIESKEWKEGLRRFYWRARRTVLHTNAVKNRFDARWPDTCAVCEQGNATNSATLTPDTQDHRFGLSLPKCSDVVKLQDRLTTMYYAIEREQWLPDQSVLLPAISDTIAAATGHEQRTLWASDDVRAIRWRPMMQISADLWANAQWLEGIIALSICYYVNKCNRRREFQDVCYHRI</sequence>
<dbReference type="Proteomes" id="UP000198211">
    <property type="component" value="Unassembled WGS sequence"/>
</dbReference>
<proteinExistence type="predicted"/>